<organism evidence="2 3">
    <name type="scientific">Corynebacterium suedekumii</name>
    <dbReference type="NCBI Taxonomy" id="3049801"/>
    <lineage>
        <taxon>Bacteria</taxon>
        <taxon>Bacillati</taxon>
        <taxon>Actinomycetota</taxon>
        <taxon>Actinomycetes</taxon>
        <taxon>Mycobacteriales</taxon>
        <taxon>Corynebacteriaceae</taxon>
        <taxon>Corynebacterium</taxon>
    </lineage>
</organism>
<gene>
    <name evidence="2" type="ORF">QP029_09860</name>
</gene>
<protein>
    <submittedName>
        <fullName evidence="2">Fused MFS/spermidine synthase</fullName>
    </submittedName>
</protein>
<feature type="compositionally biased region" description="Basic residues" evidence="1">
    <location>
        <begin position="1"/>
        <end position="10"/>
    </location>
</feature>
<dbReference type="RefSeq" id="WP_284874141.1">
    <property type="nucleotide sequence ID" value="NZ_CP126970.1"/>
</dbReference>
<evidence type="ECO:0000313" key="2">
    <source>
        <dbReference type="EMBL" id="WIM69547.1"/>
    </source>
</evidence>
<dbReference type="InterPro" id="IPR029063">
    <property type="entry name" value="SAM-dependent_MTases_sf"/>
</dbReference>
<dbReference type="Proteomes" id="UP001238805">
    <property type="component" value="Chromosome"/>
</dbReference>
<dbReference type="EMBL" id="CP126970">
    <property type="protein sequence ID" value="WIM69547.1"/>
    <property type="molecule type" value="Genomic_DNA"/>
</dbReference>
<reference evidence="2 3" key="1">
    <citation type="submission" date="2023-05" db="EMBL/GenBank/DDBJ databases">
        <title>Corynebacterium suedekumii sp. nov. and Corynebacterium breve sp. nov. isolated from raw cow's milk.</title>
        <authorList>
            <person name="Baer M.K."/>
            <person name="Mehl L."/>
            <person name="Hellmuth R."/>
            <person name="Marke G."/>
            <person name="Lipski A."/>
        </authorList>
    </citation>
    <scope>NUCLEOTIDE SEQUENCE [LARGE SCALE GENOMIC DNA]</scope>
    <source>
        <strain evidence="2 3">LM112</strain>
    </source>
</reference>
<dbReference type="NCBIfam" id="NF037959">
    <property type="entry name" value="MFS_SpdSyn"/>
    <property type="match status" value="1"/>
</dbReference>
<accession>A0ABY8VKD8</accession>
<evidence type="ECO:0000256" key="1">
    <source>
        <dbReference type="SAM" id="MobiDB-lite"/>
    </source>
</evidence>
<evidence type="ECO:0000313" key="3">
    <source>
        <dbReference type="Proteomes" id="UP001238805"/>
    </source>
</evidence>
<proteinExistence type="predicted"/>
<sequence length="300" mass="32473">MARSRGKNRRTGNTAQDTADGGPVAGTHEITTGTAELVADDFYPDAWTLMVNGVPSSHVRIGHPEQLDFEYMRWMAAIIEPFVAEHLDPATLRVTHLGGAACSMARYLAHVWPESRHTVVELDATLATYVREWFDIPRAPTVKIRVGEAGEVTRGFVPASRDILIRDVFAGARTPAGLSTPSFFRAVHSSLAPGGLYVANCGDHSDLSNAKAELAGMAEVFDHLAVIADPPMLKGRRYGNIVLLGSDRELPADGSVEAAAITRELLGGAVPAQFKDETWTRRFFSGATPHPESPERSCRS</sequence>
<dbReference type="Gene3D" id="3.40.50.150">
    <property type="entry name" value="Vaccinia Virus protein VP39"/>
    <property type="match status" value="1"/>
</dbReference>
<name>A0ABY8VKD8_9CORY</name>
<dbReference type="SUPFAM" id="SSF53335">
    <property type="entry name" value="S-adenosyl-L-methionine-dependent methyltransferases"/>
    <property type="match status" value="1"/>
</dbReference>
<feature type="region of interest" description="Disordered" evidence="1">
    <location>
        <begin position="1"/>
        <end position="28"/>
    </location>
</feature>
<keyword evidence="3" id="KW-1185">Reference proteome</keyword>